<dbReference type="InterPro" id="IPR006156">
    <property type="entry name" value="Dihydroneopterin_aldolase"/>
</dbReference>
<evidence type="ECO:0000256" key="3">
    <source>
        <dbReference type="ARBA" id="ARBA00005708"/>
    </source>
</evidence>
<dbReference type="CDD" id="cd00534">
    <property type="entry name" value="DHNA_DHNTPE"/>
    <property type="match status" value="1"/>
</dbReference>
<reference evidence="8 9" key="1">
    <citation type="journal article" date="2018" name="Nat. Biotechnol.">
        <title>A standardized bacterial taxonomy based on genome phylogeny substantially revises the tree of life.</title>
        <authorList>
            <person name="Parks D.H."/>
            <person name="Chuvochina M."/>
            <person name="Waite D.W."/>
            <person name="Rinke C."/>
            <person name="Skarshewski A."/>
            <person name="Chaumeil P.A."/>
            <person name="Hugenholtz P."/>
        </authorList>
    </citation>
    <scope>NUCLEOTIDE SEQUENCE [LARGE SCALE GENOMIC DNA]</scope>
    <source>
        <strain evidence="8">UBA8781</strain>
    </source>
</reference>
<dbReference type="EMBL" id="DPBP01000020">
    <property type="protein sequence ID" value="HCE17048.1"/>
    <property type="molecule type" value="Genomic_DNA"/>
</dbReference>
<comment type="caution">
    <text evidence="8">The sequence shown here is derived from an EMBL/GenBank/DDBJ whole genome shotgun (WGS) entry which is preliminary data.</text>
</comment>
<sequence>MDKIFIRDLVARGIIGVNDSEREKSQEILINITLLVDLRAAGESDCLDDSVSYRTIAKRALAHAESAARFTVEALAADLAKLCLEDPRVQRVIVRVEKPGAVRFSRSVGVEIERTREDYA</sequence>
<comment type="catalytic activity">
    <reaction evidence="1 6">
        <text>7,8-dihydroneopterin = 6-hydroxymethyl-7,8-dihydropterin + glycolaldehyde</text>
        <dbReference type="Rhea" id="RHEA:10540"/>
        <dbReference type="ChEBI" id="CHEBI:17001"/>
        <dbReference type="ChEBI" id="CHEBI:17071"/>
        <dbReference type="ChEBI" id="CHEBI:44841"/>
        <dbReference type="EC" id="4.1.2.25"/>
    </reaction>
</comment>
<comment type="pathway">
    <text evidence="2 6">Cofactor biosynthesis; tetrahydrofolate biosynthesis; 2-amino-4-hydroxy-6-hydroxymethyl-7,8-dihydropteridine diphosphate from 7,8-dihydroneopterin triphosphate: step 3/4.</text>
</comment>
<dbReference type="InterPro" id="IPR043133">
    <property type="entry name" value="GTP-CH-I_C/QueF"/>
</dbReference>
<proteinExistence type="inferred from homology"/>
<comment type="similarity">
    <text evidence="3 6">Belongs to the DHNA family.</text>
</comment>
<dbReference type="GO" id="GO:0004150">
    <property type="term" value="F:dihydroneopterin aldolase activity"/>
    <property type="evidence" value="ECO:0007669"/>
    <property type="project" value="UniProtKB-UniRule"/>
</dbReference>
<dbReference type="STRING" id="229919.GCA_001050195_02970"/>
<dbReference type="PANTHER" id="PTHR42844:SF1">
    <property type="entry name" value="DIHYDRONEOPTERIN ALDOLASE 1-RELATED"/>
    <property type="match status" value="1"/>
</dbReference>
<dbReference type="NCBIfam" id="TIGR00526">
    <property type="entry name" value="folB_dom"/>
    <property type="match status" value="1"/>
</dbReference>
<dbReference type="InterPro" id="IPR006157">
    <property type="entry name" value="FolB_dom"/>
</dbReference>
<evidence type="ECO:0000313" key="9">
    <source>
        <dbReference type="Proteomes" id="UP000264141"/>
    </source>
</evidence>
<dbReference type="UniPathway" id="UPA00077">
    <property type="reaction ID" value="UER00154"/>
</dbReference>
<evidence type="ECO:0000259" key="7">
    <source>
        <dbReference type="SMART" id="SM00905"/>
    </source>
</evidence>
<dbReference type="GO" id="GO:0005737">
    <property type="term" value="C:cytoplasm"/>
    <property type="evidence" value="ECO:0007669"/>
    <property type="project" value="TreeGrafter"/>
</dbReference>
<name>A0A3D1JH13_9CHLR</name>
<dbReference type="EC" id="4.1.2.25" evidence="6"/>
<keyword evidence="4 6" id="KW-0289">Folate biosynthesis</keyword>
<organism evidence="8 9">
    <name type="scientific">Anaerolinea thermolimosa</name>
    <dbReference type="NCBI Taxonomy" id="229919"/>
    <lineage>
        <taxon>Bacteria</taxon>
        <taxon>Bacillati</taxon>
        <taxon>Chloroflexota</taxon>
        <taxon>Anaerolineae</taxon>
        <taxon>Anaerolineales</taxon>
        <taxon>Anaerolineaceae</taxon>
        <taxon>Anaerolinea</taxon>
    </lineage>
</organism>
<protein>
    <recommendedName>
        <fullName evidence="6">7,8-dihydroneopterin aldolase</fullName>
        <ecNumber evidence="6">4.1.2.25</ecNumber>
    </recommendedName>
</protein>
<dbReference type="SMART" id="SM00905">
    <property type="entry name" value="FolB"/>
    <property type="match status" value="1"/>
</dbReference>
<dbReference type="Pfam" id="PF02152">
    <property type="entry name" value="FolB"/>
    <property type="match status" value="1"/>
</dbReference>
<dbReference type="GO" id="GO:0046654">
    <property type="term" value="P:tetrahydrofolate biosynthetic process"/>
    <property type="evidence" value="ECO:0007669"/>
    <property type="project" value="UniProtKB-UniRule"/>
</dbReference>
<keyword evidence="5 6" id="KW-0456">Lyase</keyword>
<dbReference type="AlphaFoldDB" id="A0A3D1JH13"/>
<evidence type="ECO:0000256" key="1">
    <source>
        <dbReference type="ARBA" id="ARBA00001353"/>
    </source>
</evidence>
<feature type="domain" description="Dihydroneopterin aldolase/epimerase" evidence="7">
    <location>
        <begin position="4"/>
        <end position="114"/>
    </location>
</feature>
<evidence type="ECO:0000256" key="6">
    <source>
        <dbReference type="RuleBase" id="RU362079"/>
    </source>
</evidence>
<dbReference type="Proteomes" id="UP000264141">
    <property type="component" value="Unassembled WGS sequence"/>
</dbReference>
<comment type="function">
    <text evidence="6">Catalyzes the conversion of 7,8-dihydroneopterin to 6-hydroxymethyl-7,8-dihydropterin.</text>
</comment>
<dbReference type="Gene3D" id="3.30.1130.10">
    <property type="match status" value="1"/>
</dbReference>
<evidence type="ECO:0000313" key="8">
    <source>
        <dbReference type="EMBL" id="HCE17048.1"/>
    </source>
</evidence>
<accession>A0A3D1JH13</accession>
<dbReference type="SUPFAM" id="SSF55620">
    <property type="entry name" value="Tetrahydrobiopterin biosynthesis enzymes-like"/>
    <property type="match status" value="1"/>
</dbReference>
<evidence type="ECO:0000256" key="4">
    <source>
        <dbReference type="ARBA" id="ARBA00022909"/>
    </source>
</evidence>
<gene>
    <name evidence="8" type="primary">folB</name>
    <name evidence="8" type="ORF">DEQ80_04235</name>
</gene>
<evidence type="ECO:0000256" key="5">
    <source>
        <dbReference type="ARBA" id="ARBA00023239"/>
    </source>
</evidence>
<evidence type="ECO:0000256" key="2">
    <source>
        <dbReference type="ARBA" id="ARBA00005013"/>
    </source>
</evidence>
<dbReference type="NCBIfam" id="TIGR00525">
    <property type="entry name" value="folB"/>
    <property type="match status" value="1"/>
</dbReference>
<dbReference type="GO" id="GO:0046656">
    <property type="term" value="P:folic acid biosynthetic process"/>
    <property type="evidence" value="ECO:0007669"/>
    <property type="project" value="UniProtKB-UniRule"/>
</dbReference>
<dbReference type="PANTHER" id="PTHR42844">
    <property type="entry name" value="DIHYDRONEOPTERIN ALDOLASE 1-RELATED"/>
    <property type="match status" value="1"/>
</dbReference>